<dbReference type="OrthoDB" id="186853at2157"/>
<evidence type="ECO:0000259" key="2">
    <source>
        <dbReference type="Pfam" id="PF24351"/>
    </source>
</evidence>
<keyword evidence="5" id="KW-1185">Reference proteome</keyword>
<reference evidence="4" key="1">
    <citation type="submission" date="2016-10" db="EMBL/GenBank/DDBJ databases">
        <authorList>
            <person name="de Groot N.N."/>
        </authorList>
    </citation>
    <scope>NUCLEOTIDE SEQUENCE [LARGE SCALE GENOMIC DNA]</scope>
    <source>
        <strain evidence="4">CDM_6</strain>
    </source>
</reference>
<organism evidence="3 6">
    <name type="scientific">Natrinema hispanicum</name>
    <dbReference type="NCBI Taxonomy" id="392421"/>
    <lineage>
        <taxon>Archaea</taxon>
        <taxon>Methanobacteriati</taxon>
        <taxon>Methanobacteriota</taxon>
        <taxon>Stenosarchaea group</taxon>
        <taxon>Halobacteria</taxon>
        <taxon>Halobacteriales</taxon>
        <taxon>Natrialbaceae</taxon>
        <taxon>Natrinema</taxon>
    </lineage>
</organism>
<evidence type="ECO:0000313" key="5">
    <source>
        <dbReference type="Proteomes" id="UP000199320"/>
    </source>
</evidence>
<sequence length="73" mass="7629">MSDSVPTDSEPEWTGSAEPGATDSSRAGLLAVVVGTTGRSACTIYPPDVAAPYRTTAWITAHGDAFVDLEDMR</sequence>
<feature type="region of interest" description="Disordered" evidence="1">
    <location>
        <begin position="1"/>
        <end position="26"/>
    </location>
</feature>
<dbReference type="RefSeq" id="WP_092934754.1">
    <property type="nucleotide sequence ID" value="NZ_FMZP01000022.1"/>
</dbReference>
<proteinExistence type="predicted"/>
<protein>
    <recommendedName>
        <fullName evidence="2">DUF7511 domain-containing protein</fullName>
    </recommendedName>
</protein>
<dbReference type="AlphaFoldDB" id="A0A1G6UJF0"/>
<name>A0A1G6UJF0_9EURY</name>
<evidence type="ECO:0000313" key="3">
    <source>
        <dbReference type="EMBL" id="SDD41482.1"/>
    </source>
</evidence>
<accession>A0A1G6UJF0</accession>
<reference evidence="5 6" key="2">
    <citation type="submission" date="2016-10" db="EMBL/GenBank/DDBJ databases">
        <authorList>
            <person name="Varghese N."/>
            <person name="Submissions S."/>
        </authorList>
    </citation>
    <scope>NUCLEOTIDE SEQUENCE [LARGE SCALE GENOMIC DNA]</scope>
    <source>
        <strain evidence="3 6">CDM_1</strain>
        <strain evidence="5">CDM_6</strain>
    </source>
</reference>
<evidence type="ECO:0000256" key="1">
    <source>
        <dbReference type="SAM" id="MobiDB-lite"/>
    </source>
</evidence>
<dbReference type="Pfam" id="PF24351">
    <property type="entry name" value="DUF7511"/>
    <property type="match status" value="1"/>
</dbReference>
<evidence type="ECO:0000313" key="6">
    <source>
        <dbReference type="Proteomes" id="UP000324021"/>
    </source>
</evidence>
<gene>
    <name evidence="4" type="ORF">SAMN04488694_12324</name>
    <name evidence="3" type="ORF">SAMN05192552_102216</name>
</gene>
<dbReference type="EMBL" id="FMZP01000022">
    <property type="protein sequence ID" value="SDD41482.1"/>
    <property type="molecule type" value="Genomic_DNA"/>
</dbReference>
<feature type="domain" description="DUF7511" evidence="2">
    <location>
        <begin position="29"/>
        <end position="73"/>
    </location>
</feature>
<dbReference type="STRING" id="392421.SAMN04488694_12324"/>
<dbReference type="EMBL" id="FOIC01000023">
    <property type="protein sequence ID" value="SET98681.1"/>
    <property type="molecule type" value="Genomic_DNA"/>
</dbReference>
<dbReference type="InterPro" id="IPR055933">
    <property type="entry name" value="DUF7511"/>
</dbReference>
<dbReference type="Proteomes" id="UP000324021">
    <property type="component" value="Unassembled WGS sequence"/>
</dbReference>
<dbReference type="Proteomes" id="UP000199320">
    <property type="component" value="Unassembled WGS sequence"/>
</dbReference>
<evidence type="ECO:0000313" key="4">
    <source>
        <dbReference type="EMBL" id="SET98681.1"/>
    </source>
</evidence>